<dbReference type="Proteomes" id="UP000065473">
    <property type="component" value="Chromosome"/>
</dbReference>
<dbReference type="OMA" id="CPEYDKF"/>
<dbReference type="Proteomes" id="UP000060043">
    <property type="component" value="Chromosome"/>
</dbReference>
<dbReference type="OrthoDB" id="36319at2157"/>
<dbReference type="STRING" id="1435377.SUSAZ_04765"/>
<reference evidence="3 4" key="1">
    <citation type="submission" date="2015-12" db="EMBL/GenBank/DDBJ databases">
        <title>A stable core within a dynamic pangenome in Sulfolobus acidocaldarius.</title>
        <authorList>
            <person name="Anderson R."/>
            <person name="Kouris A."/>
            <person name="Seward C."/>
            <person name="Campbell K."/>
            <person name="Whitaker R."/>
        </authorList>
    </citation>
    <scope>NUCLEOTIDE SEQUENCE [LARGE SCALE GENOMIC DNA]</scope>
    <source>
        <strain evidence="1 4">GG12-C01-09</strain>
        <strain evidence="2 3">NG05B_CO5_07</strain>
    </source>
</reference>
<evidence type="ECO:0000313" key="2">
    <source>
        <dbReference type="EMBL" id="ALU31446.1"/>
    </source>
</evidence>
<dbReference type="PaxDb" id="1435377-SUSAZ_04765"/>
<organism evidence="1 4">
    <name type="scientific">Sulfolobus acidocaldarius</name>
    <dbReference type="NCBI Taxonomy" id="2285"/>
    <lineage>
        <taxon>Archaea</taxon>
        <taxon>Thermoproteota</taxon>
        <taxon>Thermoprotei</taxon>
        <taxon>Sulfolobales</taxon>
        <taxon>Sulfolobaceae</taxon>
        <taxon>Sulfolobus</taxon>
    </lineage>
</organism>
<sequence length="143" mass="17247">MIRWSGFGNGWDKCRECWLAYQNNVQHRNSLNCFKLGIPIKSLKVDLKQFLQILDEKNYVGKYSLFSFPISLLSKGVIILYFSTEEEMREAISQLRQYVRGEPEEKWFFEKFVNVDWIDGFNYRRGCPEYDSKFGDWRNWKKD</sequence>
<dbReference type="EMBL" id="CP013695">
    <property type="protein sequence ID" value="ALU31446.1"/>
    <property type="molecule type" value="Genomic_DNA"/>
</dbReference>
<evidence type="ECO:0000313" key="1">
    <source>
        <dbReference type="EMBL" id="ALU28727.1"/>
    </source>
</evidence>
<dbReference type="RefSeq" id="WP_011277888.1">
    <property type="nucleotide sequence ID" value="NZ_BHWZ01000002.1"/>
</dbReference>
<dbReference type="EMBL" id="CP013694">
    <property type="protein sequence ID" value="ALU28727.1"/>
    <property type="molecule type" value="Genomic_DNA"/>
</dbReference>
<evidence type="ECO:0000313" key="3">
    <source>
        <dbReference type="Proteomes" id="UP000060043"/>
    </source>
</evidence>
<accession>A0A0U3H2B2</accession>
<proteinExistence type="predicted"/>
<evidence type="ECO:0000313" key="4">
    <source>
        <dbReference type="Proteomes" id="UP000065473"/>
    </source>
</evidence>
<dbReference type="AlphaFoldDB" id="A0A0U3H2B2"/>
<dbReference type="GeneID" id="14551538"/>
<gene>
    <name evidence="1" type="ORF">ATY89_01315</name>
    <name evidence="2" type="ORF">ATZ20_04350</name>
</gene>
<name>A0A0U3H2B2_9CREN</name>
<protein>
    <submittedName>
        <fullName evidence="1">Uncharacterized protein</fullName>
    </submittedName>
</protein>